<dbReference type="RefSeq" id="WP_404439599.1">
    <property type="nucleotide sequence ID" value="NZ_JAOQBW010000001.1"/>
</dbReference>
<proteinExistence type="predicted"/>
<name>A0ABW8KN97_9BIFI</name>
<evidence type="ECO:0000313" key="1">
    <source>
        <dbReference type="EMBL" id="MFK3575430.1"/>
    </source>
</evidence>
<dbReference type="Proteomes" id="UP001620273">
    <property type="component" value="Unassembled WGS sequence"/>
</dbReference>
<protein>
    <submittedName>
        <fullName evidence="1">Haloacid dehalogenase-like hydrolase</fullName>
    </submittedName>
</protein>
<organism evidence="1 2">
    <name type="scientific">Bifidobacterium thermacidophilum</name>
    <dbReference type="NCBI Taxonomy" id="246618"/>
    <lineage>
        <taxon>Bacteria</taxon>
        <taxon>Bacillati</taxon>
        <taxon>Actinomycetota</taxon>
        <taxon>Actinomycetes</taxon>
        <taxon>Bifidobacteriales</taxon>
        <taxon>Bifidobacteriaceae</taxon>
        <taxon>Bifidobacterium</taxon>
    </lineage>
</organism>
<keyword evidence="2" id="KW-1185">Reference proteome</keyword>
<evidence type="ECO:0000313" key="2">
    <source>
        <dbReference type="Proteomes" id="UP001620273"/>
    </source>
</evidence>
<dbReference type="Gene3D" id="3.40.50.1000">
    <property type="entry name" value="HAD superfamily/HAD-like"/>
    <property type="match status" value="1"/>
</dbReference>
<dbReference type="SUPFAM" id="SSF56784">
    <property type="entry name" value="HAD-like"/>
    <property type="match status" value="1"/>
</dbReference>
<comment type="caution">
    <text evidence="1">The sequence shown here is derived from an EMBL/GenBank/DDBJ whole genome shotgun (WGS) entry which is preliminary data.</text>
</comment>
<dbReference type="InterPro" id="IPR023214">
    <property type="entry name" value="HAD_sf"/>
</dbReference>
<sequence>MANIIALVWDFDKTLIDGYMQDPIFEDFDVDPHDFWAEVNGAPEKIRQEKGGNIRVNPDTYFLNVFIKESRKGGRFPGLNNEKLREYGKKQKFYPGVLEFFKETKNMFTSDSAYSQWGIQVENYIVSTGFAEVIRGSAIMPYVDDVWGCEVLDEVGDDDELELSETVYTIDNTSKTRALFEINKGIGQIDSIDVNSQIPREARRVQFQNMIYIADGPSDIPAFSVVNQNGGSTFAIYPHGDEKALKQVEEMRASGRIQMFAEADYSEGTTANLWIRNKIKERADAIRTRENDRIAASASGVPHHLV</sequence>
<dbReference type="EMBL" id="JAOQBW010000001">
    <property type="protein sequence ID" value="MFK3575430.1"/>
    <property type="molecule type" value="Genomic_DNA"/>
</dbReference>
<dbReference type="InterPro" id="IPR036412">
    <property type="entry name" value="HAD-like_sf"/>
</dbReference>
<reference evidence="1 2" key="1">
    <citation type="submission" date="2022-09" db="EMBL/GenBank/DDBJ databases">
        <title>Genome sequencing of four strains from tibetan pig.</title>
        <authorList>
            <person name="Feng J."/>
        </authorList>
    </citation>
    <scope>NUCLEOTIDE SEQUENCE [LARGE SCALE GENOMIC DNA]</scope>
    <source>
        <strain evidence="1 2">11-1-1</strain>
    </source>
</reference>
<accession>A0ABW8KN97</accession>
<gene>
    <name evidence="1" type="ORF">OCH74_00890</name>
</gene>